<comment type="caution">
    <text evidence="12">The sequence shown here is derived from an EMBL/GenBank/DDBJ whole genome shotgun (WGS) entry which is preliminary data.</text>
</comment>
<keyword evidence="6" id="KW-0540">Nuclease</keyword>
<evidence type="ECO:0000256" key="1">
    <source>
        <dbReference type="ARBA" id="ARBA00000983"/>
    </source>
</evidence>
<dbReference type="AlphaFoldDB" id="W1N9V9"/>
<dbReference type="Pfam" id="PF21315">
    <property type="entry name" value="FAN1_HTH"/>
    <property type="match status" value="1"/>
</dbReference>
<comment type="similarity">
    <text evidence="4">Belongs to the FAN1 family.</text>
</comment>
<evidence type="ECO:0000256" key="4">
    <source>
        <dbReference type="ARBA" id="ARBA00005533"/>
    </source>
</evidence>
<dbReference type="Gene3D" id="3.40.1350.10">
    <property type="match status" value="1"/>
</dbReference>
<evidence type="ECO:0000256" key="9">
    <source>
        <dbReference type="ARBA" id="ARBA00022842"/>
    </source>
</evidence>
<dbReference type="GO" id="GO:0036297">
    <property type="term" value="P:interstrand cross-link repair"/>
    <property type="evidence" value="ECO:0007669"/>
    <property type="project" value="InterPro"/>
</dbReference>
<gene>
    <name evidence="12" type="ORF">BJB45_09990</name>
</gene>
<sequence>MNIVTPMPVPELPNDLRQDPHYYLRHFQFVLDWVGAHHDVLLAEPEREFIAAIGTLPEASQALLVRMVSRKGELFRRSRLNYDEIGDIDKAMAPLVEAGMVVPDPLLTLDELFTQLRVPELRQAFAGGLASLLTSRSVTRSANRQSMRDALQDLEGQSHTLTEWWPEADDSMVRLTVMPVCDRLRLMFFGNLRQTWSDFVLAELGLVRYPPVDLSELSHAFRSREDVDIYLALHDLRERHEEGETAESLVNDLPAVAEDNAWLGERRARLLYRLGQQAQRDGDNPMALRCYTLAGSGDARIRRLRLLERQGEYAEAHRLAVEALSAPAGEAELQALERLLPRLAKRLALPLPEVSAARRPDTRVIELPADSLITSGSVESAVRDAISAPDQPAYYVENGLVTGLFGLLCWEAIFAPLPGAFFHPFQHGPADLRRDDFVARRRGLFDAALAQLDDGHYRDRILATWQRCHGLANPFVHWELLEPPLLAQALDCIPVADLRCMFQRLLSDPAVNRSGLPDLVQFLPDATENAPRYRLIEVKAPGDRLQDNQRRWLAWLKSHGIAVEVWHVEWRHE</sequence>
<comment type="cofactor">
    <cofactor evidence="3">
        <name>Mg(2+)</name>
        <dbReference type="ChEBI" id="CHEBI:18420"/>
    </cofactor>
</comment>
<keyword evidence="10" id="KW-0464">Manganese</keyword>
<evidence type="ECO:0000313" key="12">
    <source>
        <dbReference type="EMBL" id="ERL52288.1"/>
    </source>
</evidence>
<comment type="cofactor">
    <cofactor evidence="2">
        <name>Mn(2+)</name>
        <dbReference type="ChEBI" id="CHEBI:29035"/>
    </cofactor>
</comment>
<evidence type="ECO:0000256" key="6">
    <source>
        <dbReference type="ARBA" id="ARBA00022722"/>
    </source>
</evidence>
<dbReference type="eggNOG" id="COG2176">
    <property type="taxonomic scope" value="Bacteria"/>
</dbReference>
<dbReference type="Pfam" id="PF18081">
    <property type="entry name" value="FANC_SAP"/>
    <property type="match status" value="1"/>
</dbReference>
<dbReference type="EC" id="3.1.4.1" evidence="5"/>
<dbReference type="Proteomes" id="UP000019113">
    <property type="component" value="Unassembled WGS sequence"/>
</dbReference>
<dbReference type="EMBL" id="AVBC01000019">
    <property type="protein sequence ID" value="ERL52288.1"/>
    <property type="molecule type" value="Genomic_DNA"/>
</dbReference>
<dbReference type="PANTHER" id="PTHR15749">
    <property type="entry name" value="FANCONI-ASSOCIATED NUCLEASE 1"/>
    <property type="match status" value="1"/>
</dbReference>
<dbReference type="InterPro" id="IPR033315">
    <property type="entry name" value="Fan1-like"/>
</dbReference>
<evidence type="ECO:0000313" key="13">
    <source>
        <dbReference type="Proteomes" id="UP000019113"/>
    </source>
</evidence>
<name>W1N9V9_9GAMM</name>
<evidence type="ECO:0000256" key="10">
    <source>
        <dbReference type="ARBA" id="ARBA00023211"/>
    </source>
</evidence>
<evidence type="ECO:0000259" key="11">
    <source>
        <dbReference type="SMART" id="SM00990"/>
    </source>
</evidence>
<dbReference type="GO" id="GO:0003676">
    <property type="term" value="F:nucleic acid binding"/>
    <property type="evidence" value="ECO:0007669"/>
    <property type="project" value="InterPro"/>
</dbReference>
<evidence type="ECO:0000256" key="8">
    <source>
        <dbReference type="ARBA" id="ARBA00022801"/>
    </source>
</evidence>
<dbReference type="Pfam" id="PF08774">
    <property type="entry name" value="VRR_NUC"/>
    <property type="match status" value="1"/>
</dbReference>
<dbReference type="InterPro" id="IPR011856">
    <property type="entry name" value="tRNA_endonuc-like_dom_sf"/>
</dbReference>
<keyword evidence="8" id="KW-0378">Hydrolase</keyword>
<protein>
    <recommendedName>
        <fullName evidence="5">phosphodiesterase I</fullName>
        <ecNumber evidence="5">3.1.4.1</ecNumber>
    </recommendedName>
</protein>
<organism evidence="12 13">
    <name type="scientific">Halomonas huangheensis</name>
    <dbReference type="NCBI Taxonomy" id="1178482"/>
    <lineage>
        <taxon>Bacteria</taxon>
        <taxon>Pseudomonadati</taxon>
        <taxon>Pseudomonadota</taxon>
        <taxon>Gammaproteobacteria</taxon>
        <taxon>Oceanospirillales</taxon>
        <taxon>Halomonadaceae</taxon>
        <taxon>Halomonas</taxon>
    </lineage>
</organism>
<keyword evidence="13" id="KW-1185">Reference proteome</keyword>
<dbReference type="STRING" id="1178482.AR456_17020"/>
<dbReference type="PATRIC" id="fig|1178482.3.peg.1161"/>
<evidence type="ECO:0000256" key="2">
    <source>
        <dbReference type="ARBA" id="ARBA00001936"/>
    </source>
</evidence>
<accession>W1N9V9</accession>
<dbReference type="GO" id="GO:0046872">
    <property type="term" value="F:metal ion binding"/>
    <property type="evidence" value="ECO:0007669"/>
    <property type="project" value="UniProtKB-KW"/>
</dbReference>
<dbReference type="InterPro" id="IPR040603">
    <property type="entry name" value="FAN1_SAP_bact"/>
</dbReference>
<dbReference type="InterPro" id="IPR014883">
    <property type="entry name" value="VRR_NUC"/>
</dbReference>
<keyword evidence="7" id="KW-0479">Metal-binding</keyword>
<reference evidence="12 13" key="1">
    <citation type="submission" date="2013-08" db="EMBL/GenBank/DDBJ databases">
        <title>draft genome of Halomonas huanghegensis, strain BJGMM-B45T.</title>
        <authorList>
            <person name="Miao C."/>
            <person name="Wan Y."/>
            <person name="Jin W."/>
        </authorList>
    </citation>
    <scope>NUCLEOTIDE SEQUENCE [LARGE SCALE GENOMIC DNA]</scope>
    <source>
        <strain evidence="12 13">BJGMM-B45</strain>
    </source>
</reference>
<keyword evidence="9" id="KW-0460">Magnesium</keyword>
<evidence type="ECO:0000256" key="5">
    <source>
        <dbReference type="ARBA" id="ARBA00012029"/>
    </source>
</evidence>
<dbReference type="PANTHER" id="PTHR15749:SF4">
    <property type="entry name" value="FANCONI-ASSOCIATED NUCLEASE 1"/>
    <property type="match status" value="1"/>
</dbReference>
<evidence type="ECO:0000256" key="7">
    <source>
        <dbReference type="ARBA" id="ARBA00022723"/>
    </source>
</evidence>
<proteinExistence type="inferred from homology"/>
<dbReference type="GO" id="GO:0004528">
    <property type="term" value="F:phosphodiesterase I activity"/>
    <property type="evidence" value="ECO:0007669"/>
    <property type="project" value="UniProtKB-EC"/>
</dbReference>
<feature type="domain" description="VRR-NUC" evidence="11">
    <location>
        <begin position="452"/>
        <end position="570"/>
    </location>
</feature>
<dbReference type="SMART" id="SM00990">
    <property type="entry name" value="VRR_NUC"/>
    <property type="match status" value="1"/>
</dbReference>
<dbReference type="InterPro" id="IPR049125">
    <property type="entry name" value="FAN1-like_WH"/>
</dbReference>
<comment type="catalytic activity">
    <reaction evidence="1">
        <text>Hydrolytically removes 5'-nucleotides successively from the 3'-hydroxy termini of 3'-hydroxy-terminated oligonucleotides.</text>
        <dbReference type="EC" id="3.1.4.1"/>
    </reaction>
</comment>
<evidence type="ECO:0000256" key="3">
    <source>
        <dbReference type="ARBA" id="ARBA00001946"/>
    </source>
</evidence>